<feature type="region of interest" description="Disordered" evidence="1">
    <location>
        <begin position="73"/>
        <end position="99"/>
    </location>
</feature>
<feature type="compositionally biased region" description="Basic and acidic residues" evidence="1">
    <location>
        <begin position="81"/>
        <end position="99"/>
    </location>
</feature>
<dbReference type="Proteomes" id="UP000717996">
    <property type="component" value="Unassembled WGS sequence"/>
</dbReference>
<evidence type="ECO:0000313" key="3">
    <source>
        <dbReference type="Proteomes" id="UP000717996"/>
    </source>
</evidence>
<evidence type="ECO:0000256" key="1">
    <source>
        <dbReference type="SAM" id="MobiDB-lite"/>
    </source>
</evidence>
<comment type="caution">
    <text evidence="2">The sequence shown here is derived from an EMBL/GenBank/DDBJ whole genome shotgun (WGS) entry which is preliminary data.</text>
</comment>
<reference evidence="2" key="1">
    <citation type="journal article" date="2020" name="Microb. Genom.">
        <title>Genetic diversity of clinical and environmental Mucorales isolates obtained from an investigation of mucormycosis cases among solid organ transplant recipients.</title>
        <authorList>
            <person name="Nguyen M.H."/>
            <person name="Kaul D."/>
            <person name="Muto C."/>
            <person name="Cheng S.J."/>
            <person name="Richter R.A."/>
            <person name="Bruno V.M."/>
            <person name="Liu G."/>
            <person name="Beyhan S."/>
            <person name="Sundermann A.J."/>
            <person name="Mounaud S."/>
            <person name="Pasculle A.W."/>
            <person name="Nierman W.C."/>
            <person name="Driscoll E."/>
            <person name="Cumbie R."/>
            <person name="Clancy C.J."/>
            <person name="Dupont C.L."/>
        </authorList>
    </citation>
    <scope>NUCLEOTIDE SEQUENCE</scope>
    <source>
        <strain evidence="2">GL16</strain>
    </source>
</reference>
<organism evidence="2 3">
    <name type="scientific">Rhizopus oryzae</name>
    <name type="common">Mucormycosis agent</name>
    <name type="synonym">Rhizopus arrhizus var. delemar</name>
    <dbReference type="NCBI Taxonomy" id="64495"/>
    <lineage>
        <taxon>Eukaryota</taxon>
        <taxon>Fungi</taxon>
        <taxon>Fungi incertae sedis</taxon>
        <taxon>Mucoromycota</taxon>
        <taxon>Mucoromycotina</taxon>
        <taxon>Mucoromycetes</taxon>
        <taxon>Mucorales</taxon>
        <taxon>Mucorineae</taxon>
        <taxon>Rhizopodaceae</taxon>
        <taxon>Rhizopus</taxon>
    </lineage>
</organism>
<proteinExistence type="predicted"/>
<dbReference type="AlphaFoldDB" id="A0A9P6XMB4"/>
<dbReference type="EMBL" id="JAANIT010009935">
    <property type="protein sequence ID" value="KAG1524873.1"/>
    <property type="molecule type" value="Genomic_DNA"/>
</dbReference>
<name>A0A9P6XMB4_RHIOR</name>
<gene>
    <name evidence="2" type="ORF">G6F51_014393</name>
</gene>
<accession>A0A9P6XMB4</accession>
<sequence>MAAGVLQFRDVAAHAQVFQRVRGDQVVRALGQRQSRLQEADAVQHAGGVRMARQGAGRTRQCRQFLPVGGLDAAGAPVGADRTEDGCDDRGGGHAHALRDLRVDEGHDVRGVG</sequence>
<evidence type="ECO:0000313" key="2">
    <source>
        <dbReference type="EMBL" id="KAG1524873.1"/>
    </source>
</evidence>
<protein>
    <submittedName>
        <fullName evidence="2">Uncharacterized protein</fullName>
    </submittedName>
</protein>